<sequence length="701" mass="77455">MLLASQAQAFSTPPRRQPSSCIVPQQIQHQRQQQRQHHQLQYQYPYQLQHQNNHQPQYHHRLHWSASRPNDPAVFPSSLAPYNDIITTSSSSSSSSSPPSSTSTTTTADNFYTFGADQPLFDFQDYSSSPSQSLMQSEPPSSSWLADGQLTPTSSRARHHRESSLSSLGSAGPASPYTANTANPQVAGDLYHELYDCHHPASKPLTPAHTPSQDQFLSPHYPAYYPGPNQLPFNMSADGLPKPMGDADLASARAGASHDSPSTPPSCENEDRRKNAYRSSMPKLDRTMTDIYADELYNPSFQITSAPAAPTPALASTLSPQDDVFTQRLQAANSQHLSASNTHAPLTMSAGERSPFRQGSPLAPSAESFGSQRSPNVRFGTATHMREQQKAENDARALQQQLERTSPEHTTPRTISPKDVDLVYHESEEDANMPLFPPQQPQQSPSAYRRRPASQHEPTEIDDTASQQSYGSMATTRRESSSAYSTSSHATQQQQQGNFNFAPPSVRGGLRQIPQQYPFVPQSRRQTSNVSSVTEEVPATLTSMESSSSEYAPEPSDNKKPAETSADSGTYTCTYHGCTLRFETPAKLQRHKREGHRNSAASMAAGGDEGGMTSAALRNTQNGPHKCERINPSTGKPCNTIFSRPYDLTRHEDTIHNARKQKVRCHLCTEEKTFSRNDALTRHFRVCHPDHVDFSKGRRRG</sequence>
<keyword evidence="1" id="KW-0479">Metal-binding</keyword>
<dbReference type="InterPro" id="IPR013087">
    <property type="entry name" value="Znf_C2H2_type"/>
</dbReference>
<feature type="compositionally biased region" description="Low complexity" evidence="2">
    <location>
        <begin position="127"/>
        <end position="143"/>
    </location>
</feature>
<evidence type="ECO:0000313" key="5">
    <source>
        <dbReference type="Proteomes" id="UP000241818"/>
    </source>
</evidence>
<feature type="region of interest" description="Disordered" evidence="2">
    <location>
        <begin position="202"/>
        <end position="278"/>
    </location>
</feature>
<feature type="compositionally biased region" description="Polar residues" evidence="2">
    <location>
        <begin position="523"/>
        <end position="534"/>
    </location>
</feature>
<feature type="region of interest" description="Disordered" evidence="2">
    <location>
        <begin position="430"/>
        <end position="568"/>
    </location>
</feature>
<proteinExistence type="predicted"/>
<feature type="region of interest" description="Disordered" evidence="2">
    <location>
        <begin position="592"/>
        <end position="612"/>
    </location>
</feature>
<dbReference type="Proteomes" id="UP000241818">
    <property type="component" value="Unassembled WGS sequence"/>
</dbReference>
<name>A0A2T3B5W5_AMORE</name>
<feature type="compositionally biased region" description="Low complexity" evidence="2">
    <location>
        <begin position="164"/>
        <end position="176"/>
    </location>
</feature>
<dbReference type="GeneID" id="36569783"/>
<dbReference type="PANTHER" id="PTHR46179:SF19">
    <property type="entry name" value="C2H2 FINGER DOMAIN TRANSCRIPTION FACTOR (EUROFUNG)-RELATED"/>
    <property type="match status" value="1"/>
</dbReference>
<feature type="domain" description="C2H2-type" evidence="3">
    <location>
        <begin position="571"/>
        <end position="601"/>
    </location>
</feature>
<dbReference type="Gene3D" id="3.30.160.60">
    <property type="entry name" value="Classic Zinc Finger"/>
    <property type="match status" value="2"/>
</dbReference>
<dbReference type="PROSITE" id="PS50157">
    <property type="entry name" value="ZINC_FINGER_C2H2_2"/>
    <property type="match status" value="2"/>
</dbReference>
<dbReference type="GO" id="GO:0006357">
    <property type="term" value="P:regulation of transcription by RNA polymerase II"/>
    <property type="evidence" value="ECO:0007669"/>
    <property type="project" value="TreeGrafter"/>
</dbReference>
<feature type="compositionally biased region" description="Low complexity" evidence="2">
    <location>
        <begin position="481"/>
        <end position="496"/>
    </location>
</feature>
<dbReference type="GO" id="GO:0008270">
    <property type="term" value="F:zinc ion binding"/>
    <property type="evidence" value="ECO:0007669"/>
    <property type="project" value="UniProtKB-KW"/>
</dbReference>
<evidence type="ECO:0000313" key="4">
    <source>
        <dbReference type="EMBL" id="PSS22123.1"/>
    </source>
</evidence>
<feature type="domain" description="C2H2-type" evidence="3">
    <location>
        <begin position="625"/>
        <end position="661"/>
    </location>
</feature>
<dbReference type="PROSITE" id="PS00028">
    <property type="entry name" value="ZINC_FINGER_C2H2_1"/>
    <property type="match status" value="1"/>
</dbReference>
<evidence type="ECO:0000256" key="1">
    <source>
        <dbReference type="PROSITE-ProRule" id="PRU00042"/>
    </source>
</evidence>
<feature type="compositionally biased region" description="Polar residues" evidence="2">
    <location>
        <begin position="464"/>
        <end position="475"/>
    </location>
</feature>
<dbReference type="PANTHER" id="PTHR46179">
    <property type="entry name" value="ZINC FINGER PROTEIN"/>
    <property type="match status" value="1"/>
</dbReference>
<dbReference type="STRING" id="857342.A0A2T3B5W5"/>
<keyword evidence="5" id="KW-1185">Reference proteome</keyword>
<reference evidence="4 5" key="1">
    <citation type="journal article" date="2018" name="New Phytol.">
        <title>Comparative genomics and transcriptomics depict ericoid mycorrhizal fungi as versatile saprotrophs and plant mutualists.</title>
        <authorList>
            <person name="Martino E."/>
            <person name="Morin E."/>
            <person name="Grelet G.A."/>
            <person name="Kuo A."/>
            <person name="Kohler A."/>
            <person name="Daghino S."/>
            <person name="Barry K.W."/>
            <person name="Cichocki N."/>
            <person name="Clum A."/>
            <person name="Dockter R.B."/>
            <person name="Hainaut M."/>
            <person name="Kuo R.C."/>
            <person name="LaButti K."/>
            <person name="Lindahl B.D."/>
            <person name="Lindquist E.A."/>
            <person name="Lipzen A."/>
            <person name="Khouja H.R."/>
            <person name="Magnuson J."/>
            <person name="Murat C."/>
            <person name="Ohm R.A."/>
            <person name="Singer S.W."/>
            <person name="Spatafora J.W."/>
            <person name="Wang M."/>
            <person name="Veneault-Fourrey C."/>
            <person name="Henrissat B."/>
            <person name="Grigoriev I.V."/>
            <person name="Martin F.M."/>
            <person name="Perotto S."/>
        </authorList>
    </citation>
    <scope>NUCLEOTIDE SEQUENCE [LARGE SCALE GENOMIC DNA]</scope>
    <source>
        <strain evidence="4 5">ATCC 22711</strain>
    </source>
</reference>
<feature type="non-terminal residue" evidence="4">
    <location>
        <position position="701"/>
    </location>
</feature>
<organism evidence="4 5">
    <name type="scientific">Amorphotheca resinae ATCC 22711</name>
    <dbReference type="NCBI Taxonomy" id="857342"/>
    <lineage>
        <taxon>Eukaryota</taxon>
        <taxon>Fungi</taxon>
        <taxon>Dikarya</taxon>
        <taxon>Ascomycota</taxon>
        <taxon>Pezizomycotina</taxon>
        <taxon>Leotiomycetes</taxon>
        <taxon>Helotiales</taxon>
        <taxon>Amorphothecaceae</taxon>
        <taxon>Amorphotheca</taxon>
    </lineage>
</organism>
<gene>
    <name evidence="4" type="ORF">M430DRAFT_118300</name>
</gene>
<dbReference type="AlphaFoldDB" id="A0A2T3B5W5"/>
<feature type="compositionally biased region" description="Polar residues" evidence="2">
    <location>
        <begin position="1"/>
        <end position="11"/>
    </location>
</feature>
<evidence type="ECO:0000256" key="2">
    <source>
        <dbReference type="SAM" id="MobiDB-lite"/>
    </source>
</evidence>
<dbReference type="InParanoid" id="A0A2T3B5W5"/>
<feature type="region of interest" description="Disordered" evidence="2">
    <location>
        <begin position="336"/>
        <end position="377"/>
    </location>
</feature>
<dbReference type="EMBL" id="KZ679009">
    <property type="protein sequence ID" value="PSS22123.1"/>
    <property type="molecule type" value="Genomic_DNA"/>
</dbReference>
<dbReference type="GO" id="GO:0005634">
    <property type="term" value="C:nucleus"/>
    <property type="evidence" value="ECO:0007669"/>
    <property type="project" value="TreeGrafter"/>
</dbReference>
<dbReference type="OrthoDB" id="7295497at2759"/>
<feature type="region of interest" description="Disordered" evidence="2">
    <location>
        <begin position="1"/>
        <end position="20"/>
    </location>
</feature>
<dbReference type="SMART" id="SM00355">
    <property type="entry name" value="ZnF_C2H2"/>
    <property type="match status" value="3"/>
</dbReference>
<accession>A0A2T3B5W5</accession>
<dbReference type="InterPro" id="IPR051061">
    <property type="entry name" value="Zinc_finger_trans_reg"/>
</dbReference>
<keyword evidence="1" id="KW-0862">Zinc</keyword>
<feature type="region of interest" description="Disordered" evidence="2">
    <location>
        <begin position="123"/>
        <end position="183"/>
    </location>
</feature>
<dbReference type="RefSeq" id="XP_024722278.1">
    <property type="nucleotide sequence ID" value="XM_024861702.1"/>
</dbReference>
<protein>
    <recommendedName>
        <fullName evidence="3">C2H2-type domain-containing protein</fullName>
    </recommendedName>
</protein>
<evidence type="ECO:0000259" key="3">
    <source>
        <dbReference type="PROSITE" id="PS50157"/>
    </source>
</evidence>
<feature type="compositionally biased region" description="Low complexity" evidence="2">
    <location>
        <begin position="543"/>
        <end position="555"/>
    </location>
</feature>
<keyword evidence="1" id="KW-0863">Zinc-finger</keyword>